<comment type="caution">
    <text evidence="2">The sequence shown here is derived from an EMBL/GenBank/DDBJ whole genome shotgun (WGS) entry which is preliminary data.</text>
</comment>
<dbReference type="AlphaFoldDB" id="A0A0V0QAW9"/>
<dbReference type="EMBL" id="LDAU01000214">
    <property type="protein sequence ID" value="KRW99352.1"/>
    <property type="molecule type" value="Genomic_DNA"/>
</dbReference>
<feature type="region of interest" description="Disordered" evidence="1">
    <location>
        <begin position="1"/>
        <end position="32"/>
    </location>
</feature>
<keyword evidence="3" id="KW-1185">Reference proteome</keyword>
<dbReference type="Proteomes" id="UP000054937">
    <property type="component" value="Unassembled WGS sequence"/>
</dbReference>
<dbReference type="InParanoid" id="A0A0V0QAW9"/>
<accession>A0A0V0QAW9</accession>
<evidence type="ECO:0000313" key="2">
    <source>
        <dbReference type="EMBL" id="KRW99352.1"/>
    </source>
</evidence>
<feature type="compositionally biased region" description="Polar residues" evidence="1">
    <location>
        <begin position="1"/>
        <end position="11"/>
    </location>
</feature>
<sequence length="159" mass="18154">MELQQNSQDSNESLEDHENEDISIESDQENQEDELVIENEKLDFLVQTDQNGKVGLGPLKLINQVSVSLFQDKVKKSWVVEEISNKYSCSQQIGELKFKEGEDVILGGGIDQNQIENFVLVLQNESLKIDFKKGREIEMIFENGILKLKNLQAGDLKKR</sequence>
<gene>
    <name evidence="2" type="ORF">PPERSA_02464</name>
</gene>
<reference evidence="2 3" key="1">
    <citation type="journal article" date="2015" name="Sci. Rep.">
        <title>Genome of the facultative scuticociliatosis pathogen Pseudocohnilembus persalinus provides insight into its virulence through horizontal gene transfer.</title>
        <authorList>
            <person name="Xiong J."/>
            <person name="Wang G."/>
            <person name="Cheng J."/>
            <person name="Tian M."/>
            <person name="Pan X."/>
            <person name="Warren A."/>
            <person name="Jiang C."/>
            <person name="Yuan D."/>
            <person name="Miao W."/>
        </authorList>
    </citation>
    <scope>NUCLEOTIDE SEQUENCE [LARGE SCALE GENOMIC DNA]</scope>
    <source>
        <strain evidence="2">36N120E</strain>
    </source>
</reference>
<evidence type="ECO:0000313" key="3">
    <source>
        <dbReference type="Proteomes" id="UP000054937"/>
    </source>
</evidence>
<organism evidence="2 3">
    <name type="scientific">Pseudocohnilembus persalinus</name>
    <name type="common">Ciliate</name>
    <dbReference type="NCBI Taxonomy" id="266149"/>
    <lineage>
        <taxon>Eukaryota</taxon>
        <taxon>Sar</taxon>
        <taxon>Alveolata</taxon>
        <taxon>Ciliophora</taxon>
        <taxon>Intramacronucleata</taxon>
        <taxon>Oligohymenophorea</taxon>
        <taxon>Scuticociliatia</taxon>
        <taxon>Philasterida</taxon>
        <taxon>Pseudocohnilembidae</taxon>
        <taxon>Pseudocohnilembus</taxon>
    </lineage>
</organism>
<feature type="compositionally biased region" description="Acidic residues" evidence="1">
    <location>
        <begin position="12"/>
        <end position="32"/>
    </location>
</feature>
<protein>
    <submittedName>
        <fullName evidence="2">Uncharacterized protein</fullName>
    </submittedName>
</protein>
<evidence type="ECO:0000256" key="1">
    <source>
        <dbReference type="SAM" id="MobiDB-lite"/>
    </source>
</evidence>
<proteinExistence type="predicted"/>
<name>A0A0V0QAW9_PSEPJ</name>